<comment type="function">
    <text evidence="17 20">Component of the acetyl coenzyme A carboxylase (ACC) complex. Biotin carboxylase (BC) catalyzes the carboxylation of biotin on its carrier protein (BCCP) and then the CO(2) group is transferred by the transcarboxylase to acetyl-CoA to form malonyl-CoA.</text>
</comment>
<dbReference type="GO" id="GO:2001295">
    <property type="term" value="P:malonyl-CoA biosynthetic process"/>
    <property type="evidence" value="ECO:0007669"/>
    <property type="project" value="UniProtKB-UniRule"/>
</dbReference>
<evidence type="ECO:0000256" key="18">
    <source>
        <dbReference type="ARBA" id="ARBA00049152"/>
    </source>
</evidence>
<dbReference type="HAMAP" id="MF_01395">
    <property type="entry name" value="AcetylCoA_CT_beta"/>
    <property type="match status" value="1"/>
</dbReference>
<dbReference type="GO" id="GO:0016743">
    <property type="term" value="F:carboxyl- or carbamoyltransferase activity"/>
    <property type="evidence" value="ECO:0007669"/>
    <property type="project" value="UniProtKB-UniRule"/>
</dbReference>
<evidence type="ECO:0000313" key="23">
    <source>
        <dbReference type="EMBL" id="MBA9005513.1"/>
    </source>
</evidence>
<dbReference type="AlphaFoldDB" id="A0A7W3N0Y1"/>
<feature type="binding site" evidence="20">
    <location>
        <position position="25"/>
    </location>
    <ligand>
        <name>Zn(2+)</name>
        <dbReference type="ChEBI" id="CHEBI:29105"/>
    </ligand>
</feature>
<comment type="caution">
    <text evidence="23">The sequence shown here is derived from an EMBL/GenBank/DDBJ whole genome shotgun (WGS) entry which is preliminary data.</text>
</comment>
<evidence type="ECO:0000256" key="1">
    <source>
        <dbReference type="ARBA" id="ARBA00004496"/>
    </source>
</evidence>
<evidence type="ECO:0000256" key="8">
    <source>
        <dbReference type="ARBA" id="ARBA00022679"/>
    </source>
</evidence>
<evidence type="ECO:0000256" key="7">
    <source>
        <dbReference type="ARBA" id="ARBA00022516"/>
    </source>
</evidence>
<dbReference type="PROSITE" id="PS50989">
    <property type="entry name" value="COA_CT_CTER"/>
    <property type="match status" value="1"/>
</dbReference>
<evidence type="ECO:0000256" key="13">
    <source>
        <dbReference type="ARBA" id="ARBA00022833"/>
    </source>
</evidence>
<dbReference type="RefSeq" id="WP_182706684.1">
    <property type="nucleotide sequence ID" value="NZ_JACJII010000001.1"/>
</dbReference>
<dbReference type="Pfam" id="PF03255">
    <property type="entry name" value="ACCA"/>
    <property type="match status" value="1"/>
</dbReference>
<keyword evidence="24" id="KW-1185">Reference proteome</keyword>
<evidence type="ECO:0000256" key="3">
    <source>
        <dbReference type="ARBA" id="ARBA00006276"/>
    </source>
</evidence>
<feature type="domain" description="CoA carboxyltransferase C-terminal" evidence="22">
    <location>
        <begin position="292"/>
        <end position="536"/>
    </location>
</feature>
<dbReference type="EMBL" id="JACJII010000001">
    <property type="protein sequence ID" value="MBA9005513.1"/>
    <property type="molecule type" value="Genomic_DNA"/>
</dbReference>
<evidence type="ECO:0000256" key="10">
    <source>
        <dbReference type="ARBA" id="ARBA00022741"/>
    </source>
</evidence>
<name>A0A7W3N0Y1_9ACTN</name>
<dbReference type="NCBIfam" id="TIGR00513">
    <property type="entry name" value="accA"/>
    <property type="match status" value="1"/>
</dbReference>
<comment type="similarity">
    <text evidence="3">In the C-terminal section; belongs to the AccA family.</text>
</comment>
<dbReference type="InterPro" id="IPR041010">
    <property type="entry name" value="Znf-ACC"/>
</dbReference>
<dbReference type="EC" id="2.1.3.15" evidence="19"/>
<evidence type="ECO:0000256" key="14">
    <source>
        <dbReference type="ARBA" id="ARBA00022840"/>
    </source>
</evidence>
<keyword evidence="16 19" id="KW-0275">Fatty acid biosynthesis</keyword>
<keyword evidence="12 19" id="KW-0276">Fatty acid metabolism</keyword>
<comment type="catalytic activity">
    <reaction evidence="18 19">
        <text>N(6)-carboxybiotinyl-L-lysyl-[protein] + acetyl-CoA = N(6)-biotinyl-L-lysyl-[protein] + malonyl-CoA</text>
        <dbReference type="Rhea" id="RHEA:54728"/>
        <dbReference type="Rhea" id="RHEA-COMP:10505"/>
        <dbReference type="Rhea" id="RHEA-COMP:10506"/>
        <dbReference type="ChEBI" id="CHEBI:57288"/>
        <dbReference type="ChEBI" id="CHEBI:57384"/>
        <dbReference type="ChEBI" id="CHEBI:83144"/>
        <dbReference type="ChEBI" id="CHEBI:83145"/>
        <dbReference type="EC" id="2.1.3.15"/>
    </reaction>
</comment>
<evidence type="ECO:0000256" key="17">
    <source>
        <dbReference type="ARBA" id="ARBA00025280"/>
    </source>
</evidence>
<protein>
    <recommendedName>
        <fullName evidence="19 20">Multifunctional fusion protein</fullName>
    </recommendedName>
    <domain>
        <recommendedName>
            <fullName evidence="19">Acetyl-coenzyme A carboxylase carboxyl transferase subunit alpha</fullName>
            <shortName evidence="19">ACCase subunit alpha</shortName>
            <shortName evidence="19">Acetyl-CoA carboxylase carboxyltransferase subunit alpha</shortName>
            <ecNumber evidence="19">2.1.3.15</ecNumber>
        </recommendedName>
    </domain>
    <domain>
        <recommendedName>
            <fullName evidence="20">Acetyl-coenzyme A carboxylase carboxyl transferase subunit beta</fullName>
            <shortName evidence="20">ACCase subunit beta</shortName>
            <shortName evidence="20">Acetyl-CoA carboxylase carboxyltransferase subunit beta</shortName>
        </recommendedName>
    </domain>
</protein>
<accession>A0A7W3N0Y1</accession>
<dbReference type="Proteomes" id="UP000539313">
    <property type="component" value="Unassembled WGS sequence"/>
</dbReference>
<comment type="subunit">
    <text evidence="5">Acetyl-CoA carboxylase is a heterotetramer composed of biotin carboxyl carrier protein (AccB), biotin carboxylase (AccC) and two subunits of ACCase subunit beta/alpha.</text>
</comment>
<keyword evidence="6 19" id="KW-0963">Cytoplasm</keyword>
<dbReference type="PRINTS" id="PR01069">
    <property type="entry name" value="ACCCTRFRASEA"/>
</dbReference>
<comment type="pathway">
    <text evidence="2 19">Lipid metabolism; malonyl-CoA biosynthesis; malonyl-CoA from acetyl-CoA: step 1/1.</text>
</comment>
<evidence type="ECO:0000256" key="2">
    <source>
        <dbReference type="ARBA" id="ARBA00004956"/>
    </source>
</evidence>
<comment type="subcellular location">
    <subcellularLocation>
        <location evidence="1 19">Cytoplasm</location>
    </subcellularLocation>
</comment>
<dbReference type="Pfam" id="PF17848">
    <property type="entry name" value="Zn_ribbon_ACC"/>
    <property type="match status" value="1"/>
</dbReference>
<dbReference type="PANTHER" id="PTHR42853:SF3">
    <property type="entry name" value="ACETYL-COENZYME A CARBOXYLASE CARBOXYL TRANSFERASE SUBUNIT ALPHA, CHLOROPLASTIC"/>
    <property type="match status" value="1"/>
</dbReference>
<feature type="binding site" evidence="20">
    <location>
        <position position="44"/>
    </location>
    <ligand>
        <name>Zn(2+)</name>
        <dbReference type="ChEBI" id="CHEBI:29105"/>
    </ligand>
</feature>
<dbReference type="NCBIfam" id="NF041504">
    <property type="entry name" value="AccA_sub"/>
    <property type="match status" value="1"/>
</dbReference>
<evidence type="ECO:0000256" key="16">
    <source>
        <dbReference type="ARBA" id="ARBA00023160"/>
    </source>
</evidence>
<feature type="binding site" evidence="20">
    <location>
        <position position="41"/>
    </location>
    <ligand>
        <name>Zn(2+)</name>
        <dbReference type="ChEBI" id="CHEBI:29105"/>
    </ligand>
</feature>
<evidence type="ECO:0000256" key="15">
    <source>
        <dbReference type="ARBA" id="ARBA00023098"/>
    </source>
</evidence>
<dbReference type="Gene3D" id="3.90.226.10">
    <property type="entry name" value="2-enoyl-CoA Hydratase, Chain A, domain 1"/>
    <property type="match status" value="2"/>
</dbReference>
<evidence type="ECO:0000256" key="19">
    <source>
        <dbReference type="HAMAP-Rule" id="MF_00823"/>
    </source>
</evidence>
<keyword evidence="11 20" id="KW-0863">Zinc-finger</keyword>
<dbReference type="GO" id="GO:0005524">
    <property type="term" value="F:ATP binding"/>
    <property type="evidence" value="ECO:0007669"/>
    <property type="project" value="UniProtKB-KW"/>
</dbReference>
<dbReference type="PROSITE" id="PS50980">
    <property type="entry name" value="COA_CT_NTER"/>
    <property type="match status" value="1"/>
</dbReference>
<dbReference type="UniPathway" id="UPA00655">
    <property type="reaction ID" value="UER00711"/>
</dbReference>
<evidence type="ECO:0000259" key="21">
    <source>
        <dbReference type="PROSITE" id="PS50980"/>
    </source>
</evidence>
<proteinExistence type="inferred from homology"/>
<dbReference type="NCBIfam" id="NF004344">
    <property type="entry name" value="PRK05724.1"/>
    <property type="match status" value="1"/>
</dbReference>
<dbReference type="GO" id="GO:0003989">
    <property type="term" value="F:acetyl-CoA carboxylase activity"/>
    <property type="evidence" value="ECO:0007669"/>
    <property type="project" value="InterPro"/>
</dbReference>
<feature type="domain" description="CoA carboxyltransferase N-terminal" evidence="21">
    <location>
        <begin position="18"/>
        <end position="288"/>
    </location>
</feature>
<keyword evidence="7 19" id="KW-0444">Lipid biosynthesis</keyword>
<comment type="cofactor">
    <cofactor evidence="20">
        <name>Zn(2+)</name>
        <dbReference type="ChEBI" id="CHEBI:29105"/>
    </cofactor>
    <text evidence="20">Binds 1 zinc ion per subunit.</text>
</comment>
<evidence type="ECO:0000313" key="24">
    <source>
        <dbReference type="Proteomes" id="UP000539313"/>
    </source>
</evidence>
<dbReference type="InterPro" id="IPR000438">
    <property type="entry name" value="Acetyl_CoA_COase_Trfase_b_su"/>
</dbReference>
<evidence type="ECO:0000256" key="11">
    <source>
        <dbReference type="ARBA" id="ARBA00022771"/>
    </source>
</evidence>
<comment type="similarity">
    <text evidence="4">In the N-terminal section; belongs to the AccD/PCCB family.</text>
</comment>
<keyword evidence="14 19" id="KW-0067">ATP-binding</keyword>
<comment type="similarity">
    <text evidence="19">Belongs to the AccA family.</text>
</comment>
<comment type="subunit">
    <text evidence="19">Acetyl-CoA carboxylase is a heterohexamer composed of biotin carboxyl carrier protein (AccB), biotin carboxylase (AccC) and two subunits each of ACCase subunit alpha (AccA) and ACCase subunit beta (AccD).</text>
</comment>
<comment type="function">
    <text evidence="19">Component of the acetyl coenzyme A carboxylase (ACC) complex. First, biotin carboxylase catalyzes the carboxylation of biotin on its carrier protein (BCCP) and then the CO(2) group is transferred by the carboxyltransferase to acetyl-CoA to form malonyl-CoA.</text>
</comment>
<organism evidence="23 24">
    <name type="scientific">Thermomonospora cellulosilytica</name>
    <dbReference type="NCBI Taxonomy" id="1411118"/>
    <lineage>
        <taxon>Bacteria</taxon>
        <taxon>Bacillati</taxon>
        <taxon>Actinomycetota</taxon>
        <taxon>Actinomycetes</taxon>
        <taxon>Streptosporangiales</taxon>
        <taxon>Thermomonosporaceae</taxon>
        <taxon>Thermomonospora</taxon>
    </lineage>
</organism>
<keyword evidence="13 20" id="KW-0862">Zinc</keyword>
<dbReference type="InterPro" id="IPR011763">
    <property type="entry name" value="COA_CT_C"/>
</dbReference>
<keyword evidence="9 20" id="KW-0479">Metal-binding</keyword>
<evidence type="ECO:0000259" key="22">
    <source>
        <dbReference type="PROSITE" id="PS50989"/>
    </source>
</evidence>
<reference evidence="23 24" key="1">
    <citation type="submission" date="2020-08" db="EMBL/GenBank/DDBJ databases">
        <title>Sequencing the genomes of 1000 actinobacteria strains.</title>
        <authorList>
            <person name="Klenk H.-P."/>
        </authorList>
    </citation>
    <scope>NUCLEOTIDE SEQUENCE [LARGE SCALE GENOMIC DNA]</scope>
    <source>
        <strain evidence="23 24">DSM 45823</strain>
    </source>
</reference>
<dbReference type="SUPFAM" id="SSF52096">
    <property type="entry name" value="ClpP/crotonase"/>
    <property type="match status" value="2"/>
</dbReference>
<evidence type="ECO:0000256" key="4">
    <source>
        <dbReference type="ARBA" id="ARBA00010284"/>
    </source>
</evidence>
<dbReference type="GO" id="GO:0008270">
    <property type="term" value="F:zinc ion binding"/>
    <property type="evidence" value="ECO:0007669"/>
    <property type="project" value="UniProtKB-UniRule"/>
</dbReference>
<dbReference type="InterPro" id="IPR029045">
    <property type="entry name" value="ClpP/crotonase-like_dom_sf"/>
</dbReference>
<dbReference type="GO" id="GO:0006633">
    <property type="term" value="P:fatty acid biosynthetic process"/>
    <property type="evidence" value="ECO:0007669"/>
    <property type="project" value="UniProtKB-KW"/>
</dbReference>
<comment type="similarity">
    <text evidence="20">Belongs to the AccD/PCCB family.</text>
</comment>
<evidence type="ECO:0000256" key="12">
    <source>
        <dbReference type="ARBA" id="ARBA00022832"/>
    </source>
</evidence>
<dbReference type="GO" id="GO:0009317">
    <property type="term" value="C:acetyl-CoA carboxylase complex"/>
    <property type="evidence" value="ECO:0007669"/>
    <property type="project" value="InterPro"/>
</dbReference>
<keyword evidence="10 19" id="KW-0547">Nucleotide-binding</keyword>
<feature type="zinc finger region" description="C4-type" evidence="20">
    <location>
        <begin position="22"/>
        <end position="44"/>
    </location>
</feature>
<dbReference type="HAMAP" id="MF_00823">
    <property type="entry name" value="AcetylCoA_CT_alpha"/>
    <property type="match status" value="1"/>
</dbReference>
<evidence type="ECO:0000256" key="20">
    <source>
        <dbReference type="HAMAP-Rule" id="MF_01395"/>
    </source>
</evidence>
<sequence>MTAPQETAPARELRPEPEWLRCPSCRGFVYAARYERELRVCPSCGLHGRMGVEERAAQLLDPGSIETLPAPRVVDDPLEFSDGRTSYAAALSRARGADGPDEAVVCLRGTVQGRPVIAAIMDFRFFGGSMGCAVGERIAAAAELALLERTPLLLVTSSGGARMQEGALSLMQMAKTSQAMAALDEAGVLTITLVTDPTYGGVAASFATLSDIVLAEPGARMGFAGPRVIEQTIRERLPKGFQTAEFLLESGLVDGVVPRPQLRPVLARLLDAGRAGGRDGRERPPARLFRVPEEVPAGDPWEAVQLARNVDRPTTLDYAGYLLEDFQELHGDRMSGDCPAIVGGIGRLDGRPIMFIGNEKGHTTRDRAVRNFGMGTPAGYRKAARLMRLAGKLGLPVVTLIDTPGAFPGLQAEQQGQAVAIAENLRLMSGLPVPIVAVVTGEGGSGGALALGVADRVLALRHAVYSVISPEGCASILWKDSAAAPQAAAALRVDAGSLLRHGIVDAVVPEPEGGAHSDPAAAADLVRAAILEMLDELADRSPQVLVMERRDRFRRYGSAG</sequence>
<keyword evidence="8 19" id="KW-0808">Transferase</keyword>
<keyword evidence="23" id="KW-0436">Ligase</keyword>
<keyword evidence="15 19" id="KW-0443">Lipid metabolism</keyword>
<evidence type="ECO:0000256" key="6">
    <source>
        <dbReference type="ARBA" id="ARBA00022490"/>
    </source>
</evidence>
<evidence type="ECO:0000256" key="9">
    <source>
        <dbReference type="ARBA" id="ARBA00022723"/>
    </source>
</evidence>
<gene>
    <name evidence="19" type="primary">accA</name>
    <name evidence="20" type="synonym">accD</name>
    <name evidence="23" type="ORF">HNR21_004395</name>
</gene>
<feature type="binding site" evidence="20">
    <location>
        <position position="22"/>
    </location>
    <ligand>
        <name>Zn(2+)</name>
        <dbReference type="ChEBI" id="CHEBI:29105"/>
    </ligand>
</feature>
<dbReference type="InterPro" id="IPR001095">
    <property type="entry name" value="Acetyl_CoA_COase_a_su"/>
</dbReference>
<dbReference type="PANTHER" id="PTHR42853">
    <property type="entry name" value="ACETYL-COENZYME A CARBOXYLASE CARBOXYL TRANSFERASE SUBUNIT ALPHA"/>
    <property type="match status" value="1"/>
</dbReference>
<evidence type="ECO:0000256" key="5">
    <source>
        <dbReference type="ARBA" id="ARBA00011664"/>
    </source>
</evidence>
<dbReference type="InterPro" id="IPR011762">
    <property type="entry name" value="COA_CT_N"/>
</dbReference>